<dbReference type="STRING" id="1221996.QY95_00414"/>
<evidence type="ECO:0000256" key="2">
    <source>
        <dbReference type="SAM" id="Phobius"/>
    </source>
</evidence>
<evidence type="ECO:0000259" key="3">
    <source>
        <dbReference type="PROSITE" id="PS51201"/>
    </source>
</evidence>
<comment type="subcellular location">
    <subcellularLocation>
        <location evidence="1">Cell membrane</location>
        <topology evidence="1">Multi-pass membrane protein</topology>
    </subcellularLocation>
</comment>
<organism evidence="4 5">
    <name type="scientific">Bacillus thermotolerans</name>
    <name type="common">Quasibacillus thermotolerans</name>
    <dbReference type="NCBI Taxonomy" id="1221996"/>
    <lineage>
        <taxon>Bacteria</taxon>
        <taxon>Bacillati</taxon>
        <taxon>Bacillota</taxon>
        <taxon>Bacilli</taxon>
        <taxon>Bacillales</taxon>
        <taxon>Bacillaceae</taxon>
        <taxon>Bacillus</taxon>
    </lineage>
</organism>
<dbReference type="EMBL" id="JWIR02000016">
    <property type="protein sequence ID" value="KKB41991.1"/>
    <property type="molecule type" value="Genomic_DNA"/>
</dbReference>
<dbReference type="RefSeq" id="WP_040037362.1">
    <property type="nucleotide sequence ID" value="NZ_JWIQ02000042.1"/>
</dbReference>
<keyword evidence="4" id="KW-0406">Ion transport</keyword>
<dbReference type="Pfam" id="PF07885">
    <property type="entry name" value="Ion_trans_2"/>
    <property type="match status" value="1"/>
</dbReference>
<evidence type="ECO:0000313" key="5">
    <source>
        <dbReference type="Proteomes" id="UP000031563"/>
    </source>
</evidence>
<keyword evidence="2" id="KW-0472">Membrane</keyword>
<dbReference type="GO" id="GO:0034220">
    <property type="term" value="P:monoatomic ion transmembrane transport"/>
    <property type="evidence" value="ECO:0007669"/>
    <property type="project" value="UniProtKB-KW"/>
</dbReference>
<accession>A0A0F5I8X7</accession>
<reference evidence="4" key="1">
    <citation type="submission" date="2015-02" db="EMBL/GenBank/DDBJ databases">
        <title>Genome Assembly of Bacillaceae bacterium MTCC 8252.</title>
        <authorList>
            <person name="Verma A."/>
            <person name="Khatri I."/>
            <person name="Mual P."/>
            <person name="Subramanian S."/>
            <person name="Krishnamurthi S."/>
        </authorList>
    </citation>
    <scope>NUCLEOTIDE SEQUENCE [LARGE SCALE GENOMIC DNA]</scope>
    <source>
        <strain evidence="4">MTCC 8252</strain>
    </source>
</reference>
<dbReference type="AlphaFoldDB" id="A0A0F5I8X7"/>
<evidence type="ECO:0000256" key="1">
    <source>
        <dbReference type="ARBA" id="ARBA00004651"/>
    </source>
</evidence>
<dbReference type="InterPro" id="IPR050721">
    <property type="entry name" value="Trk_Ktr_HKT_K-transport"/>
</dbReference>
<name>A0A0F5I8X7_BACTR</name>
<protein>
    <submittedName>
        <fullName evidence="4">Potassium channel protein</fullName>
    </submittedName>
</protein>
<dbReference type="Proteomes" id="UP000031563">
    <property type="component" value="Unassembled WGS sequence"/>
</dbReference>
<dbReference type="Pfam" id="PF02254">
    <property type="entry name" value="TrkA_N"/>
    <property type="match status" value="1"/>
</dbReference>
<dbReference type="GO" id="GO:0006813">
    <property type="term" value="P:potassium ion transport"/>
    <property type="evidence" value="ECO:0007669"/>
    <property type="project" value="InterPro"/>
</dbReference>
<keyword evidence="2" id="KW-0812">Transmembrane</keyword>
<dbReference type="GO" id="GO:0005886">
    <property type="term" value="C:plasma membrane"/>
    <property type="evidence" value="ECO:0007669"/>
    <property type="project" value="UniProtKB-SubCell"/>
</dbReference>
<dbReference type="SUPFAM" id="SSF51735">
    <property type="entry name" value="NAD(P)-binding Rossmann-fold domains"/>
    <property type="match status" value="1"/>
</dbReference>
<dbReference type="InterPro" id="IPR003148">
    <property type="entry name" value="RCK_N"/>
</dbReference>
<dbReference type="SUPFAM" id="SSF81324">
    <property type="entry name" value="Voltage-gated potassium channels"/>
    <property type="match status" value="1"/>
</dbReference>
<evidence type="ECO:0000313" key="4">
    <source>
        <dbReference type="EMBL" id="KKB41991.1"/>
    </source>
</evidence>
<dbReference type="PANTHER" id="PTHR43833:SF9">
    <property type="entry name" value="POTASSIUM CHANNEL PROTEIN YUGO-RELATED"/>
    <property type="match status" value="1"/>
</dbReference>
<comment type="caution">
    <text evidence="4">The sequence shown here is derived from an EMBL/GenBank/DDBJ whole genome shotgun (WGS) entry which is preliminary data.</text>
</comment>
<proteinExistence type="predicted"/>
<dbReference type="Gene3D" id="1.10.287.70">
    <property type="match status" value="1"/>
</dbReference>
<gene>
    <name evidence="4" type="ORF">QY95_00414</name>
</gene>
<keyword evidence="4" id="KW-0407">Ion channel</keyword>
<dbReference type="InterPro" id="IPR013099">
    <property type="entry name" value="K_chnl_dom"/>
</dbReference>
<feature type="domain" description="RCK N-terminal" evidence="3">
    <location>
        <begin position="113"/>
        <end position="238"/>
    </location>
</feature>
<keyword evidence="2" id="KW-1133">Transmembrane helix</keyword>
<dbReference type="InterPro" id="IPR036291">
    <property type="entry name" value="NAD(P)-bd_dom_sf"/>
</dbReference>
<dbReference type="PANTHER" id="PTHR43833">
    <property type="entry name" value="POTASSIUM CHANNEL PROTEIN 2-RELATED-RELATED"/>
    <property type="match status" value="1"/>
</dbReference>
<dbReference type="PROSITE" id="PS51201">
    <property type="entry name" value="RCK_N"/>
    <property type="match status" value="1"/>
</dbReference>
<keyword evidence="4" id="KW-0813">Transport</keyword>
<feature type="transmembrane region" description="Helical" evidence="2">
    <location>
        <begin position="14"/>
        <end position="36"/>
    </location>
</feature>
<keyword evidence="5" id="KW-1185">Reference proteome</keyword>
<sequence>MFQYLYHKFVEAPILIRIFGIAVFFITFFGFAIHFIEPETFPTIFEGIWWAAVTASTVGFGDYAPVTTAGRVLGIGLIFIGAGFLSAYFINLAAVAVTSQNSLREGRTMYTNKNHLIIVGWNERSKEIIDHLKSLSFPRHIVLIDDSLQTNPYSEDIVHFIQGNPHHDSTLKKANLSFASTALITADQNKNEAYADMHSILTLVAMKGSNPALRCIIEILTNEQVVNAERAGADEVIETNKHSSSVMLNSIHEAGTSSSLQELLDPLNGGYLKLVDPREEWKGLPFGELAISLLQERVLLIGIQRGKETIINPSLSCKIEAADELLVIKH</sequence>
<dbReference type="Gene3D" id="3.40.50.720">
    <property type="entry name" value="NAD(P)-binding Rossmann-like Domain"/>
    <property type="match status" value="1"/>
</dbReference>
<feature type="transmembrane region" description="Helical" evidence="2">
    <location>
        <begin position="72"/>
        <end position="97"/>
    </location>
</feature>
<dbReference type="OrthoDB" id="9785285at2"/>